<feature type="transmembrane region" description="Helical" evidence="2">
    <location>
        <begin position="189"/>
        <end position="209"/>
    </location>
</feature>
<dbReference type="AlphaFoldDB" id="A0AA40AF44"/>
<feature type="transmembrane region" description="Helical" evidence="2">
    <location>
        <begin position="21"/>
        <end position="42"/>
    </location>
</feature>
<feature type="transmembrane region" description="Helical" evidence="2">
    <location>
        <begin position="73"/>
        <end position="92"/>
    </location>
</feature>
<dbReference type="Proteomes" id="UP001172102">
    <property type="component" value="Unassembled WGS sequence"/>
</dbReference>
<feature type="region of interest" description="Disordered" evidence="1">
    <location>
        <begin position="271"/>
        <end position="291"/>
    </location>
</feature>
<feature type="transmembrane region" description="Helical" evidence="2">
    <location>
        <begin position="131"/>
        <end position="151"/>
    </location>
</feature>
<dbReference type="Pfam" id="PF08611">
    <property type="entry name" value="DUF1774"/>
    <property type="match status" value="1"/>
</dbReference>
<organism evidence="3 4">
    <name type="scientific">Lasiosphaeris hirsuta</name>
    <dbReference type="NCBI Taxonomy" id="260670"/>
    <lineage>
        <taxon>Eukaryota</taxon>
        <taxon>Fungi</taxon>
        <taxon>Dikarya</taxon>
        <taxon>Ascomycota</taxon>
        <taxon>Pezizomycotina</taxon>
        <taxon>Sordariomycetes</taxon>
        <taxon>Sordariomycetidae</taxon>
        <taxon>Sordariales</taxon>
        <taxon>Lasiosphaeriaceae</taxon>
        <taxon>Lasiosphaeris</taxon>
    </lineage>
</organism>
<feature type="transmembrane region" description="Helical" evidence="2">
    <location>
        <begin position="158"/>
        <end position="177"/>
    </location>
</feature>
<name>A0AA40AF44_9PEZI</name>
<feature type="transmembrane region" description="Helical" evidence="2">
    <location>
        <begin position="104"/>
        <end position="125"/>
    </location>
</feature>
<protein>
    <recommendedName>
        <fullName evidence="5">ATP synthase F0</fullName>
    </recommendedName>
</protein>
<gene>
    <name evidence="3" type="ORF">B0H67DRAFT_553343</name>
</gene>
<evidence type="ECO:0000256" key="1">
    <source>
        <dbReference type="SAM" id="MobiDB-lite"/>
    </source>
</evidence>
<evidence type="ECO:0000256" key="2">
    <source>
        <dbReference type="SAM" id="Phobius"/>
    </source>
</evidence>
<dbReference type="InterPro" id="IPR013920">
    <property type="entry name" value="DUF1774_fun"/>
</dbReference>
<evidence type="ECO:0000313" key="4">
    <source>
        <dbReference type="Proteomes" id="UP001172102"/>
    </source>
</evidence>
<dbReference type="PANTHER" id="PTHR37992">
    <property type="entry name" value="EXPRESSED PROTEIN"/>
    <property type="match status" value="1"/>
</dbReference>
<sequence>MDSLNSINPFAKRESQSPGSVITYKILTLASWLLSIIVSFYYTFDGRYLGHDHHVTTIWHLNYAFYSGFTQNYMITSLFWLTLFIVQAGYILHLFSTSVDTVNAACAVGSHFILNNLLHSAWVLLFVRSHFIWSEIFLVVNFFNLTALYFRHNAYARFIHLPAVSGPLAWTFVAIYWNGAIMLPHQHGLVWRLFANVFIWSILAFGAFFIAVYKDYTMGFSLSILSASLGVAQFHRQVVAFQWIFAFTIMAVLFVISGAVAVPAWAGKDAPWSRRQTRNGDAEQAPLLADP</sequence>
<dbReference type="PANTHER" id="PTHR37992:SF1">
    <property type="entry name" value="DUF1774-DOMAIN-CONTAINING PROTEIN"/>
    <property type="match status" value="1"/>
</dbReference>
<comment type="caution">
    <text evidence="3">The sequence shown here is derived from an EMBL/GenBank/DDBJ whole genome shotgun (WGS) entry which is preliminary data.</text>
</comment>
<keyword evidence="4" id="KW-1185">Reference proteome</keyword>
<proteinExistence type="predicted"/>
<keyword evidence="2" id="KW-1133">Transmembrane helix</keyword>
<accession>A0AA40AF44</accession>
<reference evidence="3" key="1">
    <citation type="submission" date="2023-06" db="EMBL/GenBank/DDBJ databases">
        <title>Genome-scale phylogeny and comparative genomics of the fungal order Sordariales.</title>
        <authorList>
            <consortium name="Lawrence Berkeley National Laboratory"/>
            <person name="Hensen N."/>
            <person name="Bonometti L."/>
            <person name="Westerberg I."/>
            <person name="Brannstrom I.O."/>
            <person name="Guillou S."/>
            <person name="Cros-Aarteil S."/>
            <person name="Calhoun S."/>
            <person name="Haridas S."/>
            <person name="Kuo A."/>
            <person name="Mondo S."/>
            <person name="Pangilinan J."/>
            <person name="Riley R."/>
            <person name="Labutti K."/>
            <person name="Andreopoulos B."/>
            <person name="Lipzen A."/>
            <person name="Chen C."/>
            <person name="Yanf M."/>
            <person name="Daum C."/>
            <person name="Ng V."/>
            <person name="Clum A."/>
            <person name="Steindorff A."/>
            <person name="Ohm R."/>
            <person name="Martin F."/>
            <person name="Silar P."/>
            <person name="Natvig D."/>
            <person name="Lalanne C."/>
            <person name="Gautier V."/>
            <person name="Ament-Velasquez S.L."/>
            <person name="Kruys A."/>
            <person name="Hutchinson M.I."/>
            <person name="Powell A.J."/>
            <person name="Barry K."/>
            <person name="Miller A.N."/>
            <person name="Grigoriev I.V."/>
            <person name="Debuchy R."/>
            <person name="Gladieux P."/>
            <person name="Thoren M.H."/>
            <person name="Johannesson H."/>
        </authorList>
    </citation>
    <scope>NUCLEOTIDE SEQUENCE</scope>
    <source>
        <strain evidence="3">SMH4607-1</strain>
    </source>
</reference>
<evidence type="ECO:0000313" key="3">
    <source>
        <dbReference type="EMBL" id="KAK0714669.1"/>
    </source>
</evidence>
<feature type="transmembrane region" description="Helical" evidence="2">
    <location>
        <begin position="240"/>
        <end position="266"/>
    </location>
</feature>
<dbReference type="EMBL" id="JAUKUA010000004">
    <property type="protein sequence ID" value="KAK0714669.1"/>
    <property type="molecule type" value="Genomic_DNA"/>
</dbReference>
<keyword evidence="2" id="KW-0472">Membrane</keyword>
<keyword evidence="2" id="KW-0812">Transmembrane</keyword>
<evidence type="ECO:0008006" key="5">
    <source>
        <dbReference type="Google" id="ProtNLM"/>
    </source>
</evidence>